<feature type="signal peptide" evidence="1">
    <location>
        <begin position="1"/>
        <end position="24"/>
    </location>
</feature>
<dbReference type="InterPro" id="IPR038142">
    <property type="entry name" value="Cytochrome_P460_sp"/>
</dbReference>
<evidence type="ECO:0000259" key="2">
    <source>
        <dbReference type="Pfam" id="PF16694"/>
    </source>
</evidence>
<dbReference type="InterPro" id="IPR032033">
    <property type="entry name" value="Cytochrome_P460"/>
</dbReference>
<keyword evidence="4" id="KW-1185">Reference proteome</keyword>
<dbReference type="Pfam" id="PF16694">
    <property type="entry name" value="Cytochrome_P460"/>
    <property type="match status" value="1"/>
</dbReference>
<dbReference type="EMBL" id="JBHMEC010000009">
    <property type="protein sequence ID" value="MFB9149265.1"/>
    <property type="molecule type" value="Genomic_DNA"/>
</dbReference>
<protein>
    <submittedName>
        <fullName evidence="3">Cytochrome P460 family protein</fullName>
    </submittedName>
</protein>
<keyword evidence="1" id="KW-0732">Signal</keyword>
<sequence>MKYALVTAAGFAAAFMMTGNAAQAQQSPNCTSDAESVWDMSADEVKSFYACMEEWMQQCYAQNGHDVGSVYREWTVSSTRPAVAGAHSNRLLQTFANDIAAGQYLKFETEGVEMPAGSVLAKESFALKNGKGVIGPLFIMTKLEEGASPETNDWHYSGLTNTGDEMRVSQSFCHDCHVSWEAQDGMAYPLEEVRVSN</sequence>
<name>A0ABV5HXV9_9RHOB</name>
<dbReference type="Proteomes" id="UP001589670">
    <property type="component" value="Unassembled WGS sequence"/>
</dbReference>
<reference evidence="3 4" key="1">
    <citation type="submission" date="2024-09" db="EMBL/GenBank/DDBJ databases">
        <authorList>
            <person name="Sun Q."/>
            <person name="Mori K."/>
        </authorList>
    </citation>
    <scope>NUCLEOTIDE SEQUENCE [LARGE SCALE GENOMIC DNA]</scope>
    <source>
        <strain evidence="3 4">CECT 9424</strain>
    </source>
</reference>
<dbReference type="CDD" id="cd20716">
    <property type="entry name" value="cyt_P460_fam"/>
    <property type="match status" value="1"/>
</dbReference>
<feature type="domain" description="Cytochrome P460" evidence="2">
    <location>
        <begin position="71"/>
        <end position="184"/>
    </location>
</feature>
<dbReference type="Gene3D" id="3.50.70.20">
    <property type="entry name" value="Cytochrome P460"/>
    <property type="match status" value="1"/>
</dbReference>
<organism evidence="3 4">
    <name type="scientific">Roseovarius ramblicola</name>
    <dbReference type="NCBI Taxonomy" id="2022336"/>
    <lineage>
        <taxon>Bacteria</taxon>
        <taxon>Pseudomonadati</taxon>
        <taxon>Pseudomonadota</taxon>
        <taxon>Alphaproteobacteria</taxon>
        <taxon>Rhodobacterales</taxon>
        <taxon>Roseobacteraceae</taxon>
        <taxon>Roseovarius</taxon>
    </lineage>
</organism>
<feature type="chain" id="PRO_5046869650" evidence="1">
    <location>
        <begin position="25"/>
        <end position="197"/>
    </location>
</feature>
<dbReference type="RefSeq" id="WP_377068001.1">
    <property type="nucleotide sequence ID" value="NZ_JBHMEC010000009.1"/>
</dbReference>
<gene>
    <name evidence="3" type="ORF">ACFFU4_05805</name>
</gene>
<evidence type="ECO:0000313" key="4">
    <source>
        <dbReference type="Proteomes" id="UP001589670"/>
    </source>
</evidence>
<accession>A0ABV5HXV9</accession>
<comment type="caution">
    <text evidence="3">The sequence shown here is derived from an EMBL/GenBank/DDBJ whole genome shotgun (WGS) entry which is preliminary data.</text>
</comment>
<evidence type="ECO:0000313" key="3">
    <source>
        <dbReference type="EMBL" id="MFB9149265.1"/>
    </source>
</evidence>
<evidence type="ECO:0000256" key="1">
    <source>
        <dbReference type="SAM" id="SignalP"/>
    </source>
</evidence>
<proteinExistence type="predicted"/>